<dbReference type="SMART" id="SM00320">
    <property type="entry name" value="WD40"/>
    <property type="match status" value="4"/>
</dbReference>
<name>A0AAV1DZL9_OLDCO</name>
<dbReference type="Pfam" id="PF00400">
    <property type="entry name" value="WD40"/>
    <property type="match status" value="3"/>
</dbReference>
<reference evidence="4" key="1">
    <citation type="submission" date="2023-03" db="EMBL/GenBank/DDBJ databases">
        <authorList>
            <person name="Julca I."/>
        </authorList>
    </citation>
    <scope>NUCLEOTIDE SEQUENCE</scope>
</reference>
<dbReference type="GO" id="GO:0120330">
    <property type="term" value="C:rixosome complex"/>
    <property type="evidence" value="ECO:0007669"/>
    <property type="project" value="TreeGrafter"/>
</dbReference>
<protein>
    <submittedName>
        <fullName evidence="4">OLC1v1013645C1</fullName>
    </submittedName>
</protein>
<dbReference type="InterPro" id="IPR020472">
    <property type="entry name" value="WD40_PAC1"/>
</dbReference>
<keyword evidence="1 3" id="KW-0853">WD repeat</keyword>
<accession>A0AAV1DZL9</accession>
<evidence type="ECO:0000256" key="2">
    <source>
        <dbReference type="ARBA" id="ARBA00022737"/>
    </source>
</evidence>
<organism evidence="4 5">
    <name type="scientific">Oldenlandia corymbosa var. corymbosa</name>
    <dbReference type="NCBI Taxonomy" id="529605"/>
    <lineage>
        <taxon>Eukaryota</taxon>
        <taxon>Viridiplantae</taxon>
        <taxon>Streptophyta</taxon>
        <taxon>Embryophyta</taxon>
        <taxon>Tracheophyta</taxon>
        <taxon>Spermatophyta</taxon>
        <taxon>Magnoliopsida</taxon>
        <taxon>eudicotyledons</taxon>
        <taxon>Gunneridae</taxon>
        <taxon>Pentapetalae</taxon>
        <taxon>asterids</taxon>
        <taxon>lamiids</taxon>
        <taxon>Gentianales</taxon>
        <taxon>Rubiaceae</taxon>
        <taxon>Rubioideae</taxon>
        <taxon>Spermacoceae</taxon>
        <taxon>Hedyotis-Oldenlandia complex</taxon>
        <taxon>Oldenlandia</taxon>
    </lineage>
</organism>
<gene>
    <name evidence="4" type="ORF">OLC1_LOCUS20169</name>
</gene>
<dbReference type="PROSITE" id="PS50294">
    <property type="entry name" value="WD_REPEATS_REGION"/>
    <property type="match status" value="2"/>
</dbReference>
<dbReference type="PANTHER" id="PTHR18763">
    <property type="entry name" value="WD-REPEAT PROTEIN 18"/>
    <property type="match status" value="1"/>
</dbReference>
<feature type="repeat" description="WD" evidence="3">
    <location>
        <begin position="228"/>
        <end position="267"/>
    </location>
</feature>
<keyword evidence="2" id="KW-0677">Repeat</keyword>
<dbReference type="PROSITE" id="PS50082">
    <property type="entry name" value="WD_REPEATS_2"/>
    <property type="match status" value="3"/>
</dbReference>
<dbReference type="GO" id="GO:0005656">
    <property type="term" value="C:nuclear pre-replicative complex"/>
    <property type="evidence" value="ECO:0007669"/>
    <property type="project" value="TreeGrafter"/>
</dbReference>
<dbReference type="PRINTS" id="PR00320">
    <property type="entry name" value="GPROTEINBRPT"/>
</dbReference>
<feature type="repeat" description="WD" evidence="3">
    <location>
        <begin position="155"/>
        <end position="177"/>
    </location>
</feature>
<dbReference type="InterPro" id="IPR001680">
    <property type="entry name" value="WD40_rpt"/>
</dbReference>
<dbReference type="InterPro" id="IPR015943">
    <property type="entry name" value="WD40/YVTN_repeat-like_dom_sf"/>
</dbReference>
<evidence type="ECO:0000256" key="1">
    <source>
        <dbReference type="ARBA" id="ARBA00022574"/>
    </source>
</evidence>
<feature type="repeat" description="WD" evidence="3">
    <location>
        <begin position="82"/>
        <end position="115"/>
    </location>
</feature>
<dbReference type="InterPro" id="IPR045227">
    <property type="entry name" value="WDR18/Ipi3/RID3"/>
</dbReference>
<dbReference type="PROSITE" id="PS00678">
    <property type="entry name" value="WD_REPEATS_1"/>
    <property type="match status" value="1"/>
</dbReference>
<evidence type="ECO:0000313" key="4">
    <source>
        <dbReference type="EMBL" id="CAI9113104.1"/>
    </source>
</evidence>
<sequence>MEAMVVCSDKNIGMGITIWDMENGDRLTHIPSCASPPHGLICLRNQYLVASQVHRSGSILSGGVIFKWPLNKITSGRLLKNWCAHHTSISCLVFSKDDSFLISGTEDGVIAVWSMIGLLDENSCGFVPSLLSYSADHKGIITGLLPTSSNANYNVISSSLDGTCKVWDVVTGKLLSTQAFQLPITAIVLDALETILFSGTENGTIFVNNFDAGLDDLFPNPNGPQVVLNGHKKSISALAFSSLGLISASDDCTVCLWDVANYVILRRFNHFKGPITNVLVVSKSSLTSSKNNQRNSTQFSISLLDKYPQPPNLCKGMLTTLPSNFHAHQQENRSTKSLNFQIHDLEKGRTPEALQMKAETNRANQMWAINMAKQTMKFNNTLQCSYLDLLHGRLLQHAQED</sequence>
<dbReference type="GO" id="GO:0006261">
    <property type="term" value="P:DNA-templated DNA replication"/>
    <property type="evidence" value="ECO:0007669"/>
    <property type="project" value="TreeGrafter"/>
</dbReference>
<dbReference type="InterPro" id="IPR019775">
    <property type="entry name" value="WD40_repeat_CS"/>
</dbReference>
<dbReference type="Gene3D" id="2.130.10.10">
    <property type="entry name" value="YVTN repeat-like/Quinoprotein amine dehydrogenase"/>
    <property type="match status" value="2"/>
</dbReference>
<keyword evidence="5" id="KW-1185">Reference proteome</keyword>
<dbReference type="InterPro" id="IPR036322">
    <property type="entry name" value="WD40_repeat_dom_sf"/>
</dbReference>
<dbReference type="GO" id="GO:0006364">
    <property type="term" value="P:rRNA processing"/>
    <property type="evidence" value="ECO:0007669"/>
    <property type="project" value="TreeGrafter"/>
</dbReference>
<proteinExistence type="predicted"/>
<evidence type="ECO:0000313" key="5">
    <source>
        <dbReference type="Proteomes" id="UP001161247"/>
    </source>
</evidence>
<dbReference type="AlphaFoldDB" id="A0AAV1DZL9"/>
<evidence type="ECO:0000256" key="3">
    <source>
        <dbReference type="PROSITE-ProRule" id="PRU00221"/>
    </source>
</evidence>
<dbReference type="EMBL" id="OX459124">
    <property type="protein sequence ID" value="CAI9113104.1"/>
    <property type="molecule type" value="Genomic_DNA"/>
</dbReference>
<dbReference type="SUPFAM" id="SSF50978">
    <property type="entry name" value="WD40 repeat-like"/>
    <property type="match status" value="1"/>
</dbReference>
<dbReference type="Proteomes" id="UP001161247">
    <property type="component" value="Chromosome 7"/>
</dbReference>
<dbReference type="PANTHER" id="PTHR18763:SF4">
    <property type="entry name" value="PROTEIN ROOT INITIATION DEFECTIVE 3-LIKE"/>
    <property type="match status" value="1"/>
</dbReference>